<dbReference type="EMBL" id="AMCI01006779">
    <property type="protein sequence ID" value="EJW93745.1"/>
    <property type="molecule type" value="Genomic_DNA"/>
</dbReference>
<proteinExistence type="predicted"/>
<comment type="caution">
    <text evidence="1">The sequence shown here is derived from an EMBL/GenBank/DDBJ whole genome shotgun (WGS) entry which is preliminary data.</text>
</comment>
<organism evidence="1">
    <name type="scientific">gut metagenome</name>
    <dbReference type="NCBI Taxonomy" id="749906"/>
    <lineage>
        <taxon>unclassified sequences</taxon>
        <taxon>metagenomes</taxon>
        <taxon>organismal metagenomes</taxon>
    </lineage>
</organism>
<evidence type="ECO:0000313" key="1">
    <source>
        <dbReference type="EMBL" id="EJW93745.1"/>
    </source>
</evidence>
<gene>
    <name evidence="1" type="ORF">EVA_18147</name>
</gene>
<reference evidence="1" key="1">
    <citation type="journal article" date="2012" name="PLoS ONE">
        <title>Gene sets for utilization of primary and secondary nutrition supplies in the distal gut of endangered iberian lynx.</title>
        <authorList>
            <person name="Alcaide M."/>
            <person name="Messina E."/>
            <person name="Richter M."/>
            <person name="Bargiela R."/>
            <person name="Peplies J."/>
            <person name="Huws S.A."/>
            <person name="Newbold C.J."/>
            <person name="Golyshin P.N."/>
            <person name="Simon M.A."/>
            <person name="Lopez G."/>
            <person name="Yakimov M.M."/>
            <person name="Ferrer M."/>
        </authorList>
    </citation>
    <scope>NUCLEOTIDE SEQUENCE</scope>
</reference>
<dbReference type="AlphaFoldDB" id="J9C1P2"/>
<name>J9C1P2_9ZZZZ</name>
<sequence>MKMAMASSSSRKILVQPLENIVVSLFGSSILCPQESS</sequence>
<protein>
    <submittedName>
        <fullName evidence="1">Uncharacterized protein</fullName>
    </submittedName>
</protein>
<accession>J9C1P2</accession>